<organism evidence="6 7">
    <name type="scientific">[Candida] arabinofermentans NRRL YB-2248</name>
    <dbReference type="NCBI Taxonomy" id="983967"/>
    <lineage>
        <taxon>Eukaryota</taxon>
        <taxon>Fungi</taxon>
        <taxon>Dikarya</taxon>
        <taxon>Ascomycota</taxon>
        <taxon>Saccharomycotina</taxon>
        <taxon>Pichiomycetes</taxon>
        <taxon>Pichiales</taxon>
        <taxon>Pichiaceae</taxon>
        <taxon>Ogataea</taxon>
        <taxon>Ogataea/Candida clade</taxon>
    </lineage>
</organism>
<dbReference type="AlphaFoldDB" id="A0A1E4SST4"/>
<evidence type="ECO:0000259" key="5">
    <source>
        <dbReference type="Pfam" id="PF21369"/>
    </source>
</evidence>
<keyword evidence="7" id="KW-1185">Reference proteome</keyword>
<evidence type="ECO:0000256" key="3">
    <source>
        <dbReference type="ARBA" id="ARBA00025609"/>
    </source>
</evidence>
<feature type="domain" description="STL11/RBM22-like N-terminal" evidence="5">
    <location>
        <begin position="11"/>
        <end position="123"/>
    </location>
</feature>
<dbReference type="GO" id="GO:0036002">
    <property type="term" value="F:pre-mRNA binding"/>
    <property type="evidence" value="ECO:0007669"/>
    <property type="project" value="TreeGrafter"/>
</dbReference>
<dbReference type="STRING" id="983967.A0A1E4SST4"/>
<dbReference type="OrthoDB" id="10259600at2759"/>
<dbReference type="InterPro" id="IPR048995">
    <property type="entry name" value="STL11/RBM22-like_N"/>
</dbReference>
<evidence type="ECO:0000313" key="6">
    <source>
        <dbReference type="EMBL" id="ODV82579.1"/>
    </source>
</evidence>
<evidence type="ECO:0000256" key="1">
    <source>
        <dbReference type="ARBA" id="ARBA00019060"/>
    </source>
</evidence>
<evidence type="ECO:0000313" key="7">
    <source>
        <dbReference type="Proteomes" id="UP000094801"/>
    </source>
</evidence>
<evidence type="ECO:0000256" key="2">
    <source>
        <dbReference type="ARBA" id="ARBA00022884"/>
    </source>
</evidence>
<evidence type="ECO:0000256" key="4">
    <source>
        <dbReference type="SAM" id="MobiDB-lite"/>
    </source>
</evidence>
<name>A0A1E4SST4_9ASCO</name>
<feature type="region of interest" description="Disordered" evidence="4">
    <location>
        <begin position="349"/>
        <end position="388"/>
    </location>
</feature>
<sequence length="388" mass="43170">MDSNYNEQSTPAVCASCLGPNPYVEMLRERNGLECKLCTRPFTVFKWAPVKGRVGSGSFKKTVICLTCARSKNCCQSCMLDLNFGIDLTTRDQLLKLASGNGGKIEKTLTQDPQNQVMKIYKADQLERKYAEQGEAGVADLSEKMDRAKELLDGITKLSESTSSNKITNKKSSGKQSTVTNGKKMSSAELLKLCKDLPFNGRLSVPPTNKKVKSFFIFGINDRIADYLIKEKINELLSEPRNSSKKVESLSVNHKGMFGFIELSDRATAERLASIISSKQSPEISRGNASYPFPCLLVIDSCPMRVCWAGKHLYNGGDSGFEMANIRQIVIRQMVKYAEKDNEISIKRESKDDHSILSASNKKRKLQALPPPPGKSIKYKTTKSDYEL</sequence>
<dbReference type="GO" id="GO:0071007">
    <property type="term" value="C:U2-type catalytic step 2 spliceosome"/>
    <property type="evidence" value="ECO:0007669"/>
    <property type="project" value="TreeGrafter"/>
</dbReference>
<dbReference type="GO" id="GO:0000974">
    <property type="term" value="C:Prp19 complex"/>
    <property type="evidence" value="ECO:0007669"/>
    <property type="project" value="TreeGrafter"/>
</dbReference>
<dbReference type="InterPro" id="IPR039171">
    <property type="entry name" value="Cwc2/Slt11"/>
</dbReference>
<dbReference type="GO" id="GO:0071006">
    <property type="term" value="C:U2-type catalytic step 1 spliceosome"/>
    <property type="evidence" value="ECO:0007669"/>
    <property type="project" value="TreeGrafter"/>
</dbReference>
<dbReference type="PANTHER" id="PTHR14089">
    <property type="entry name" value="PRE-MRNA-SPLICING FACTOR RBM22"/>
    <property type="match status" value="1"/>
</dbReference>
<reference evidence="7" key="1">
    <citation type="submission" date="2016-04" db="EMBL/GenBank/DDBJ databases">
        <title>Comparative genomics of biotechnologically important yeasts.</title>
        <authorList>
            <consortium name="DOE Joint Genome Institute"/>
            <person name="Riley R."/>
            <person name="Haridas S."/>
            <person name="Wolfe K.H."/>
            <person name="Lopes M.R."/>
            <person name="Hittinger C.T."/>
            <person name="Goker M."/>
            <person name="Salamov A."/>
            <person name="Wisecaver J."/>
            <person name="Long T.M."/>
            <person name="Aerts A.L."/>
            <person name="Barry K."/>
            <person name="Choi C."/>
            <person name="Clum A."/>
            <person name="Coughlan A.Y."/>
            <person name="Deshpande S."/>
            <person name="Douglass A.P."/>
            <person name="Hanson S.J."/>
            <person name="Klenk H.-P."/>
            <person name="Labutti K."/>
            <person name="Lapidus A."/>
            <person name="Lindquist E."/>
            <person name="Lipzen A."/>
            <person name="Meier-Kolthoff J.P."/>
            <person name="Ohm R.A."/>
            <person name="Otillar R.P."/>
            <person name="Pangilinan J."/>
            <person name="Peng Y."/>
            <person name="Rokas A."/>
            <person name="Rosa C.A."/>
            <person name="Scheuner C."/>
            <person name="Sibirny A.A."/>
            <person name="Slot J.C."/>
            <person name="Stielow J.B."/>
            <person name="Sun H."/>
            <person name="Kurtzman C.P."/>
            <person name="Blackwell M."/>
            <person name="Grigoriev I.V."/>
            <person name="Jeffries T.W."/>
        </authorList>
    </citation>
    <scope>NUCLEOTIDE SEQUENCE [LARGE SCALE GENOMIC DNA]</scope>
    <source>
        <strain evidence="7">NRRL YB-2248</strain>
    </source>
</reference>
<dbReference type="EMBL" id="KV453880">
    <property type="protein sequence ID" value="ODV82579.1"/>
    <property type="molecule type" value="Genomic_DNA"/>
</dbReference>
<dbReference type="Pfam" id="PF21369">
    <property type="entry name" value="STL11_N"/>
    <property type="match status" value="1"/>
</dbReference>
<dbReference type="GO" id="GO:0017070">
    <property type="term" value="F:U6 snRNA binding"/>
    <property type="evidence" value="ECO:0007669"/>
    <property type="project" value="TreeGrafter"/>
</dbReference>
<dbReference type="PANTHER" id="PTHR14089:SF6">
    <property type="entry name" value="PRE-MRNA-SPLICING FACTOR RBM22"/>
    <property type="match status" value="1"/>
</dbReference>
<dbReference type="Proteomes" id="UP000094801">
    <property type="component" value="Unassembled WGS sequence"/>
</dbReference>
<gene>
    <name evidence="6" type="ORF">CANARDRAFT_10439</name>
</gene>
<protein>
    <recommendedName>
        <fullName evidence="1">Pre-mRNA-splicing factor SLT11</fullName>
    </recommendedName>
</protein>
<proteinExistence type="predicted"/>
<accession>A0A1E4SST4</accession>
<keyword evidence="2" id="KW-0694">RNA-binding</keyword>
<comment type="function">
    <text evidence="3">Involved in pre-mRNA splicing. Facilitates the cooperative formation of U2/U6 helix II in association with stem II in the spliceosome. Binds to RNA.</text>
</comment>